<dbReference type="AlphaFoldDB" id="A0A509E8M5"/>
<sequence length="43" mass="4529">MATQTTLRGMTATDRILAWAMMAGLVAALLRSAEAAVLPAHFV</sequence>
<name>A0A509E8M5_9HYPH</name>
<evidence type="ECO:0000313" key="1">
    <source>
        <dbReference type="EMBL" id="VUD69543.1"/>
    </source>
</evidence>
<protein>
    <submittedName>
        <fullName evidence="1">Uncharacterized protein</fullName>
    </submittedName>
</protein>
<accession>A0A509E8M5</accession>
<dbReference type="Proteomes" id="UP000410984">
    <property type="component" value="Unassembled WGS sequence"/>
</dbReference>
<gene>
    <name evidence="1" type="ORF">MET9862_00094</name>
</gene>
<reference evidence="1 2" key="1">
    <citation type="submission" date="2019-06" db="EMBL/GenBank/DDBJ databases">
        <authorList>
            <person name="Rodrigo-Torres L."/>
            <person name="Arahal R. D."/>
            <person name="Lucena T."/>
        </authorList>
    </citation>
    <scope>NUCLEOTIDE SEQUENCE [LARGE SCALE GENOMIC DNA]</scope>
    <source>
        <strain evidence="1 2">SB0023/3</strain>
    </source>
</reference>
<organism evidence="1 2">
    <name type="scientific">Methylobacterium symbioticum</name>
    <dbReference type="NCBI Taxonomy" id="2584084"/>
    <lineage>
        <taxon>Bacteria</taxon>
        <taxon>Pseudomonadati</taxon>
        <taxon>Pseudomonadota</taxon>
        <taxon>Alphaproteobacteria</taxon>
        <taxon>Hyphomicrobiales</taxon>
        <taxon>Methylobacteriaceae</taxon>
        <taxon>Methylobacterium</taxon>
    </lineage>
</organism>
<dbReference type="EMBL" id="CABFPH010000001">
    <property type="protein sequence ID" value="VUD69543.1"/>
    <property type="molecule type" value="Genomic_DNA"/>
</dbReference>
<dbReference type="RefSeq" id="WP_280178943.1">
    <property type="nucleotide sequence ID" value="NZ_CABFPH010000001.1"/>
</dbReference>
<keyword evidence="2" id="KW-1185">Reference proteome</keyword>
<evidence type="ECO:0000313" key="2">
    <source>
        <dbReference type="Proteomes" id="UP000410984"/>
    </source>
</evidence>
<proteinExistence type="predicted"/>